<reference evidence="1" key="1">
    <citation type="submission" date="2023-08" db="EMBL/GenBank/DDBJ databases">
        <title>Black Yeasts Isolated from many extreme environments.</title>
        <authorList>
            <person name="Coleine C."/>
            <person name="Stajich J.E."/>
            <person name="Selbmann L."/>
        </authorList>
    </citation>
    <scope>NUCLEOTIDE SEQUENCE</scope>
    <source>
        <strain evidence="1">CCFEE 5810</strain>
    </source>
</reference>
<proteinExistence type="predicted"/>
<evidence type="ECO:0000313" key="1">
    <source>
        <dbReference type="EMBL" id="KAK5698607.1"/>
    </source>
</evidence>
<dbReference type="EMBL" id="JAVRQU010000009">
    <property type="protein sequence ID" value="KAK5698607.1"/>
    <property type="molecule type" value="Genomic_DNA"/>
</dbReference>
<comment type="caution">
    <text evidence="1">The sequence shown here is derived from an EMBL/GenBank/DDBJ whole genome shotgun (WGS) entry which is preliminary data.</text>
</comment>
<dbReference type="AlphaFoldDB" id="A0AAN8A2I1"/>
<accession>A0AAN8A2I1</accession>
<protein>
    <recommendedName>
        <fullName evidence="3">Fungal N-terminal domain-containing protein</fullName>
    </recommendedName>
</protein>
<evidence type="ECO:0008006" key="3">
    <source>
        <dbReference type="Google" id="ProtNLM"/>
    </source>
</evidence>
<gene>
    <name evidence="1" type="ORF">LTR97_006253</name>
</gene>
<sequence>MSGVEAVFGAAAGAAGFLSLSIQLGDCVIKLRNLYHAAKDAPDRLRRISFDLETMMAALDQIEVHRQRDSHDDGIMVRCMEGCQQSVMDVERLVARLEAKMLRYARGAGRIYAAMKSDDIKELLDGLERSKSSLQLAYMMYIYEEQRRRDHVHMAVLV</sequence>
<organism evidence="1 2">
    <name type="scientific">Elasticomyces elasticus</name>
    <dbReference type="NCBI Taxonomy" id="574655"/>
    <lineage>
        <taxon>Eukaryota</taxon>
        <taxon>Fungi</taxon>
        <taxon>Dikarya</taxon>
        <taxon>Ascomycota</taxon>
        <taxon>Pezizomycotina</taxon>
        <taxon>Dothideomycetes</taxon>
        <taxon>Dothideomycetidae</taxon>
        <taxon>Mycosphaerellales</taxon>
        <taxon>Teratosphaeriaceae</taxon>
        <taxon>Elasticomyces</taxon>
    </lineage>
</organism>
<evidence type="ECO:0000313" key="2">
    <source>
        <dbReference type="Proteomes" id="UP001310594"/>
    </source>
</evidence>
<name>A0AAN8A2I1_9PEZI</name>
<dbReference type="Proteomes" id="UP001310594">
    <property type="component" value="Unassembled WGS sequence"/>
</dbReference>